<evidence type="ECO:0000259" key="3">
    <source>
        <dbReference type="Pfam" id="PF13439"/>
    </source>
</evidence>
<proteinExistence type="predicted"/>
<accession>A0ABT8LC89</accession>
<dbReference type="PANTHER" id="PTHR46401">
    <property type="entry name" value="GLYCOSYLTRANSFERASE WBBK-RELATED"/>
    <property type="match status" value="1"/>
</dbReference>
<dbReference type="PANTHER" id="PTHR46401:SF2">
    <property type="entry name" value="GLYCOSYLTRANSFERASE WBBK-RELATED"/>
    <property type="match status" value="1"/>
</dbReference>
<dbReference type="Proteomes" id="UP001172083">
    <property type="component" value="Unassembled WGS sequence"/>
</dbReference>
<dbReference type="Pfam" id="PF13439">
    <property type="entry name" value="Glyco_transf_4"/>
    <property type="match status" value="1"/>
</dbReference>
<dbReference type="EMBL" id="JAUJEB010000006">
    <property type="protein sequence ID" value="MDN5215398.1"/>
    <property type="molecule type" value="Genomic_DNA"/>
</dbReference>
<dbReference type="Gene3D" id="3.40.50.2000">
    <property type="entry name" value="Glycogen Phosphorylase B"/>
    <property type="match status" value="2"/>
</dbReference>
<dbReference type="CDD" id="cd03809">
    <property type="entry name" value="GT4_MtfB-like"/>
    <property type="match status" value="1"/>
</dbReference>
<organism evidence="4 5">
    <name type="scientific">Agaribacillus aureus</name>
    <dbReference type="NCBI Taxonomy" id="3051825"/>
    <lineage>
        <taxon>Bacteria</taxon>
        <taxon>Pseudomonadati</taxon>
        <taxon>Bacteroidota</taxon>
        <taxon>Cytophagia</taxon>
        <taxon>Cytophagales</taxon>
        <taxon>Splendidivirgaceae</taxon>
        <taxon>Agaribacillus</taxon>
    </lineage>
</organism>
<dbReference type="RefSeq" id="WP_346760731.1">
    <property type="nucleotide sequence ID" value="NZ_JAUJEB010000006.1"/>
</dbReference>
<gene>
    <name evidence="4" type="ORF">QQ020_25185</name>
</gene>
<evidence type="ECO:0000256" key="1">
    <source>
        <dbReference type="ARBA" id="ARBA00022679"/>
    </source>
</evidence>
<protein>
    <submittedName>
        <fullName evidence="4">Glycosyltransferase family 1 protein</fullName>
    </submittedName>
</protein>
<evidence type="ECO:0000259" key="2">
    <source>
        <dbReference type="Pfam" id="PF00534"/>
    </source>
</evidence>
<comment type="caution">
    <text evidence="4">The sequence shown here is derived from an EMBL/GenBank/DDBJ whole genome shotgun (WGS) entry which is preliminary data.</text>
</comment>
<evidence type="ECO:0000313" key="5">
    <source>
        <dbReference type="Proteomes" id="UP001172083"/>
    </source>
</evidence>
<keyword evidence="5" id="KW-1185">Reference proteome</keyword>
<reference evidence="4" key="1">
    <citation type="submission" date="2023-06" db="EMBL/GenBank/DDBJ databases">
        <title>Genomic of Agaribacillus aureum.</title>
        <authorList>
            <person name="Wang G."/>
        </authorList>
    </citation>
    <scope>NUCLEOTIDE SEQUENCE</scope>
    <source>
        <strain evidence="4">BMA12</strain>
    </source>
</reference>
<feature type="domain" description="Glycosyl transferase family 1" evidence="2">
    <location>
        <begin position="194"/>
        <end position="348"/>
    </location>
</feature>
<feature type="domain" description="Glycosyltransferase subfamily 4-like N-terminal" evidence="3">
    <location>
        <begin position="20"/>
        <end position="177"/>
    </location>
</feature>
<dbReference type="InterPro" id="IPR028098">
    <property type="entry name" value="Glyco_trans_4-like_N"/>
</dbReference>
<keyword evidence="1" id="KW-0808">Transferase</keyword>
<sequence length="377" mass="43277">MNIGFDAKRIFHNQTGLGNYSRDTVRILSDFHQEHSYFLFNPRSHKTNRFFHDRSNITEVNPQHPFYKKFPSLWRSSAIVNTLKANQIQLYHGLTNELPLGIHKSGIKTVVSIHDLIFIRFPELYPVVDRNIYRFKFKYACKIADKIIAISKQTKADIIEYFGVAADKVAVIYQGCHPTFQKPLPPEELARIKQQYQLPEKYVLNVGTIEQRKNLLSLAKAIQPLENINLVIVGKKTKYADIVFEYVRKHQMTNRVFHLENVNLQDLAGLYQNASIFCYPSIFEGFGIPIIEALFSNVPVITSTGSCFSEAGGPNSIYVDPSDVREIREAIQSIWDDPEKAAHLAENGWQFAQRFRDDAIATNLMAVYDQLMVQTTN</sequence>
<dbReference type="SUPFAM" id="SSF53756">
    <property type="entry name" value="UDP-Glycosyltransferase/glycogen phosphorylase"/>
    <property type="match status" value="1"/>
</dbReference>
<name>A0ABT8LC89_9BACT</name>
<dbReference type="Pfam" id="PF00534">
    <property type="entry name" value="Glycos_transf_1"/>
    <property type="match status" value="1"/>
</dbReference>
<evidence type="ECO:0000313" key="4">
    <source>
        <dbReference type="EMBL" id="MDN5215398.1"/>
    </source>
</evidence>
<dbReference type="InterPro" id="IPR001296">
    <property type="entry name" value="Glyco_trans_1"/>
</dbReference>